<feature type="domain" description="HTH luxR-type" evidence="3">
    <location>
        <begin position="839"/>
        <end position="904"/>
    </location>
</feature>
<dbReference type="PANTHER" id="PTHR16305">
    <property type="entry name" value="TESTICULAR SOLUBLE ADENYLYL CYCLASE"/>
    <property type="match status" value="1"/>
</dbReference>
<evidence type="ECO:0000256" key="2">
    <source>
        <dbReference type="ARBA" id="ARBA00022840"/>
    </source>
</evidence>
<dbReference type="PRINTS" id="PR00038">
    <property type="entry name" value="HTHLUXR"/>
</dbReference>
<protein>
    <submittedName>
        <fullName evidence="4">AAA family ATPase</fullName>
    </submittedName>
</protein>
<dbReference type="PROSITE" id="PS00622">
    <property type="entry name" value="HTH_LUXR_1"/>
    <property type="match status" value="1"/>
</dbReference>
<evidence type="ECO:0000313" key="5">
    <source>
        <dbReference type="Proteomes" id="UP001592528"/>
    </source>
</evidence>
<dbReference type="SMART" id="SM00421">
    <property type="entry name" value="HTH_LUXR"/>
    <property type="match status" value="1"/>
</dbReference>
<dbReference type="PANTHER" id="PTHR16305:SF35">
    <property type="entry name" value="TRANSCRIPTIONAL ACTIVATOR DOMAIN"/>
    <property type="match status" value="1"/>
</dbReference>
<dbReference type="InterPro" id="IPR027417">
    <property type="entry name" value="P-loop_NTPase"/>
</dbReference>
<dbReference type="Gene3D" id="1.10.10.10">
    <property type="entry name" value="Winged helix-like DNA-binding domain superfamily/Winged helix DNA-binding domain"/>
    <property type="match status" value="1"/>
</dbReference>
<proteinExistence type="predicted"/>
<dbReference type="Pfam" id="PF00196">
    <property type="entry name" value="GerE"/>
    <property type="match status" value="1"/>
</dbReference>
<dbReference type="Gene3D" id="3.40.50.300">
    <property type="entry name" value="P-loop containing nucleotide triphosphate hydrolases"/>
    <property type="match status" value="1"/>
</dbReference>
<evidence type="ECO:0000313" key="4">
    <source>
        <dbReference type="EMBL" id="MFC1405625.1"/>
    </source>
</evidence>
<dbReference type="InterPro" id="IPR036388">
    <property type="entry name" value="WH-like_DNA-bd_sf"/>
</dbReference>
<evidence type="ECO:0000259" key="3">
    <source>
        <dbReference type="PROSITE" id="PS50043"/>
    </source>
</evidence>
<dbReference type="InterPro" id="IPR011990">
    <property type="entry name" value="TPR-like_helical_dom_sf"/>
</dbReference>
<name>A0ABV6UVX2_9ACTN</name>
<dbReference type="SUPFAM" id="SSF52540">
    <property type="entry name" value="P-loop containing nucleoside triphosphate hydrolases"/>
    <property type="match status" value="1"/>
</dbReference>
<reference evidence="4 5" key="1">
    <citation type="submission" date="2024-09" db="EMBL/GenBank/DDBJ databases">
        <authorList>
            <person name="Lee S.D."/>
        </authorList>
    </citation>
    <scope>NUCLEOTIDE SEQUENCE [LARGE SCALE GENOMIC DNA]</scope>
    <source>
        <strain evidence="4 5">N1-5</strain>
    </source>
</reference>
<dbReference type="InterPro" id="IPR041664">
    <property type="entry name" value="AAA_16"/>
</dbReference>
<comment type="caution">
    <text evidence="4">The sequence shown here is derived from an EMBL/GenBank/DDBJ whole genome shotgun (WGS) entry which is preliminary data.</text>
</comment>
<accession>A0ABV6UVX2</accession>
<dbReference type="RefSeq" id="WP_030261378.1">
    <property type="nucleotide sequence ID" value="NZ_JBHEZZ010000022.1"/>
</dbReference>
<keyword evidence="2" id="KW-0067">ATP-binding</keyword>
<evidence type="ECO:0000256" key="1">
    <source>
        <dbReference type="ARBA" id="ARBA00022741"/>
    </source>
</evidence>
<dbReference type="SUPFAM" id="SSF46894">
    <property type="entry name" value="C-terminal effector domain of the bipartite response regulators"/>
    <property type="match status" value="1"/>
</dbReference>
<dbReference type="CDD" id="cd06170">
    <property type="entry name" value="LuxR_C_like"/>
    <property type="match status" value="1"/>
</dbReference>
<keyword evidence="1" id="KW-0547">Nucleotide-binding</keyword>
<dbReference type="PROSITE" id="PS50043">
    <property type="entry name" value="HTH_LUXR_2"/>
    <property type="match status" value="1"/>
</dbReference>
<dbReference type="InterPro" id="IPR016032">
    <property type="entry name" value="Sig_transdc_resp-reg_C-effctor"/>
</dbReference>
<organism evidence="4 5">
    <name type="scientific">Streptacidiphilus cavernicola</name>
    <dbReference type="NCBI Taxonomy" id="3342716"/>
    <lineage>
        <taxon>Bacteria</taxon>
        <taxon>Bacillati</taxon>
        <taxon>Actinomycetota</taxon>
        <taxon>Actinomycetes</taxon>
        <taxon>Kitasatosporales</taxon>
        <taxon>Streptomycetaceae</taxon>
        <taxon>Streptacidiphilus</taxon>
    </lineage>
</organism>
<dbReference type="InterPro" id="IPR000792">
    <property type="entry name" value="Tscrpt_reg_LuxR_C"/>
</dbReference>
<sequence length="909" mass="96789">MDLIGRQGQLDLLARLLAESPRRGSAVLVHGPAGIGKTALLAHAAGLARASGYRVLRTSGVEAESDIPYAGLQLLLQPLAAGAADLTATHRRAWDAAMGHAEAEVADVFLVGLAALNLISDAAASAPVLLLADDLQWLDDATVSILAFLARRVRTEAMVMVGAAREGYRSRLNPDELTSVPLTPLSEAQSTVLLAGWAPDLPAAVRGRLLAAAAGNPLALTELPRTLGASADPHLAGIPLTERLERAFTDRLGTLPEVTRNLLQIAALDDSSSLPELYGATRAFTGSAVGVAQLDPAVEARLVEVDGTELRFGHPLMRSAIQQEMAPLARRAAHAALAGVLEDQPDRQVRHRAAATGEPDESVAAALQDAARRAARRGGIAEAVTALEHAAALSEDAGSRAERLLLAADFAAELGRPETVTRLLDRAQSERLSRQQQARATWLRGGFDEGLHSHPSAALSLTALAEEIAVEDRALAIRILWSAAQLCFWSEPGPEARGRVLEAVERMVAEELDPWRLAICAYAAPIERGAYVLERARDVVLPEGDDGRAYRMLSTAALLAGGFPLARAFSAAGGAGLRAQGRLGLLARTVGADAWSALVVGDLGAAIAATEESRRLARETSQTMMYALMTATAAELAALRGEEDDVRALAEAAEEIGLPVGARPVLATAAMARGLAALGQGRFDEAYGHFRRLHDPADPAFQVALRLTALGYLVDAATHCGRREAVIPVIAELEEVAQRTPAPVLHADLRLARAMVAQDADAEPLFAAALNADLSALPLVRARTQLAFGEWLRRRRRSVESRDHLRAARDMFDALGAIPWGERARRELRAAGETSRSRDPDARDRLTAHELQIVQLAAEGLTNREIGQRLYLSHRTVSSHLHRIFPKLGVVSRAELGRVVGALRASTVM</sequence>
<gene>
    <name evidence="4" type="ORF">ACEZDJ_30485</name>
</gene>
<dbReference type="SUPFAM" id="SSF48452">
    <property type="entry name" value="TPR-like"/>
    <property type="match status" value="1"/>
</dbReference>
<dbReference type="EMBL" id="JBHEZZ010000022">
    <property type="protein sequence ID" value="MFC1405625.1"/>
    <property type="molecule type" value="Genomic_DNA"/>
</dbReference>
<keyword evidence="5" id="KW-1185">Reference proteome</keyword>
<dbReference type="Proteomes" id="UP001592528">
    <property type="component" value="Unassembled WGS sequence"/>
</dbReference>
<dbReference type="Pfam" id="PF13191">
    <property type="entry name" value="AAA_16"/>
    <property type="match status" value="1"/>
</dbReference>